<gene>
    <name evidence="1" type="ORF">WICMUC_002747</name>
</gene>
<dbReference type="EMBL" id="JAEUBF010000772">
    <property type="protein sequence ID" value="KAH3675458.1"/>
    <property type="molecule type" value="Genomic_DNA"/>
</dbReference>
<reference evidence="1" key="2">
    <citation type="submission" date="2021-01" db="EMBL/GenBank/DDBJ databases">
        <authorList>
            <person name="Schikora-Tamarit M.A."/>
        </authorList>
    </citation>
    <scope>NUCLEOTIDE SEQUENCE</scope>
    <source>
        <strain evidence="1">CBS6341</strain>
    </source>
</reference>
<reference evidence="1" key="1">
    <citation type="journal article" date="2021" name="Open Biol.">
        <title>Shared evolutionary footprints suggest mitochondrial oxidative damage underlies multiple complex I losses in fungi.</title>
        <authorList>
            <person name="Schikora-Tamarit M.A."/>
            <person name="Marcet-Houben M."/>
            <person name="Nosek J."/>
            <person name="Gabaldon T."/>
        </authorList>
    </citation>
    <scope>NUCLEOTIDE SEQUENCE</scope>
    <source>
        <strain evidence="1">CBS6341</strain>
    </source>
</reference>
<organism evidence="1 2">
    <name type="scientific">Wickerhamomyces mucosus</name>
    <dbReference type="NCBI Taxonomy" id="1378264"/>
    <lineage>
        <taxon>Eukaryota</taxon>
        <taxon>Fungi</taxon>
        <taxon>Dikarya</taxon>
        <taxon>Ascomycota</taxon>
        <taxon>Saccharomycotina</taxon>
        <taxon>Saccharomycetes</taxon>
        <taxon>Phaffomycetales</taxon>
        <taxon>Wickerhamomycetaceae</taxon>
        <taxon>Wickerhamomyces</taxon>
    </lineage>
</organism>
<protein>
    <submittedName>
        <fullName evidence="1">Uncharacterized protein</fullName>
    </submittedName>
</protein>
<dbReference type="Proteomes" id="UP000769528">
    <property type="component" value="Unassembled WGS sequence"/>
</dbReference>
<proteinExistence type="predicted"/>
<evidence type="ECO:0000313" key="1">
    <source>
        <dbReference type="EMBL" id="KAH3675458.1"/>
    </source>
</evidence>
<name>A0A9P8PNM7_9ASCO</name>
<evidence type="ECO:0000313" key="2">
    <source>
        <dbReference type="Proteomes" id="UP000769528"/>
    </source>
</evidence>
<keyword evidence="2" id="KW-1185">Reference proteome</keyword>
<sequence>MLTIEASIFEPPTKHEAIESLLEIISSSQYLDFKVDVDEKLPLESLWKMTEEMISELDEIIDVSPTSTVT</sequence>
<comment type="caution">
    <text evidence="1">The sequence shown here is derived from an EMBL/GenBank/DDBJ whole genome shotgun (WGS) entry which is preliminary data.</text>
</comment>
<dbReference type="AlphaFoldDB" id="A0A9P8PNM7"/>
<accession>A0A9P8PNM7</accession>